<evidence type="ECO:0000256" key="1">
    <source>
        <dbReference type="SAM" id="MobiDB-lite"/>
    </source>
</evidence>
<evidence type="ECO:0000313" key="3">
    <source>
        <dbReference type="Proteomes" id="UP000652761"/>
    </source>
</evidence>
<dbReference type="Gene3D" id="2.40.70.10">
    <property type="entry name" value="Acid Proteases"/>
    <property type="match status" value="1"/>
</dbReference>
<feature type="region of interest" description="Disordered" evidence="1">
    <location>
        <begin position="1"/>
        <end position="25"/>
    </location>
</feature>
<comment type="caution">
    <text evidence="2">The sequence shown here is derived from an EMBL/GenBank/DDBJ whole genome shotgun (WGS) entry which is preliminary data.</text>
</comment>
<feature type="non-terminal residue" evidence="2">
    <location>
        <position position="1"/>
    </location>
</feature>
<sequence length="261" mass="29236">ETGVPEIEEEAQAPAPVPQKHGHGCPSIMERLKRMVSPCFKGESQPLLAESWMREVEKIFHAIKCAEEDKVRLETYLLQRSANPSSGSDSSPSDKEARKVARVYALAREDVEQVENVTEGLVATRKCIPSLPVCIEGRGMFGCFYLLEMKDYDAILGLDWLEEHYALVDCRGKRITFCIPREDEFLNPLLMNLMGRFVIFAMKAMKMVNQGCDAFHASLEGALSIEEGFPNLGVQSTSTQNRLRRRFGALLGLVEESFSGK</sequence>
<name>A0A843U698_COLES</name>
<accession>A0A843U698</accession>
<organism evidence="2 3">
    <name type="scientific">Colocasia esculenta</name>
    <name type="common">Wild taro</name>
    <name type="synonym">Arum esculentum</name>
    <dbReference type="NCBI Taxonomy" id="4460"/>
    <lineage>
        <taxon>Eukaryota</taxon>
        <taxon>Viridiplantae</taxon>
        <taxon>Streptophyta</taxon>
        <taxon>Embryophyta</taxon>
        <taxon>Tracheophyta</taxon>
        <taxon>Spermatophyta</taxon>
        <taxon>Magnoliopsida</taxon>
        <taxon>Liliopsida</taxon>
        <taxon>Araceae</taxon>
        <taxon>Aroideae</taxon>
        <taxon>Colocasieae</taxon>
        <taxon>Colocasia</taxon>
    </lineage>
</organism>
<dbReference type="Proteomes" id="UP000652761">
    <property type="component" value="Unassembled WGS sequence"/>
</dbReference>
<dbReference type="OrthoDB" id="786680at2759"/>
<reference evidence="2" key="1">
    <citation type="submission" date="2017-07" db="EMBL/GenBank/DDBJ databases">
        <title>Taro Niue Genome Assembly and Annotation.</title>
        <authorList>
            <person name="Atibalentja N."/>
            <person name="Keating K."/>
            <person name="Fields C.J."/>
        </authorList>
    </citation>
    <scope>NUCLEOTIDE SEQUENCE</scope>
    <source>
        <strain evidence="2">Niue_2</strain>
        <tissue evidence="2">Leaf</tissue>
    </source>
</reference>
<dbReference type="Pfam" id="PF08284">
    <property type="entry name" value="RVP_2"/>
    <property type="match status" value="1"/>
</dbReference>
<dbReference type="AlphaFoldDB" id="A0A843U698"/>
<feature type="compositionally biased region" description="Acidic residues" evidence="1">
    <location>
        <begin position="1"/>
        <end position="11"/>
    </location>
</feature>
<dbReference type="EMBL" id="NMUH01000339">
    <property type="protein sequence ID" value="MQL77244.1"/>
    <property type="molecule type" value="Genomic_DNA"/>
</dbReference>
<keyword evidence="3" id="KW-1185">Reference proteome</keyword>
<evidence type="ECO:0000313" key="2">
    <source>
        <dbReference type="EMBL" id="MQL77244.1"/>
    </source>
</evidence>
<protein>
    <submittedName>
        <fullName evidence="2">Uncharacterized protein</fullName>
    </submittedName>
</protein>
<gene>
    <name evidence="2" type="ORF">Taro_009643</name>
</gene>
<dbReference type="InterPro" id="IPR021109">
    <property type="entry name" value="Peptidase_aspartic_dom_sf"/>
</dbReference>
<proteinExistence type="predicted"/>